<dbReference type="Gene3D" id="1.25.40.10">
    <property type="entry name" value="Tetratricopeptide repeat domain"/>
    <property type="match status" value="1"/>
</dbReference>
<proteinExistence type="predicted"/>
<dbReference type="InterPro" id="IPR019734">
    <property type="entry name" value="TPR_rpt"/>
</dbReference>
<sequence>MSFDYSLFIAWGNYHFAVRDFQNSRKSFLYALKQYEEIGKVRHHPDAAACLYKIGRVALEEGDLNDAIEIFRESIRRLRSADPMSSQLGRVRFMLCKALRTMGVENTDEISQLEKEIRDLVQALRPQQDLSAEISEALLDSLVRGIIR</sequence>
<evidence type="ECO:0008006" key="4">
    <source>
        <dbReference type="Google" id="ProtNLM"/>
    </source>
</evidence>
<dbReference type="AlphaFoldDB" id="A0AAE1IH61"/>
<evidence type="ECO:0000313" key="2">
    <source>
        <dbReference type="EMBL" id="KAK4081039.1"/>
    </source>
</evidence>
<organism evidence="2 3">
    <name type="scientific">Trichoderma aggressivum f. europaeum</name>
    <dbReference type="NCBI Taxonomy" id="173218"/>
    <lineage>
        <taxon>Eukaryota</taxon>
        <taxon>Fungi</taxon>
        <taxon>Dikarya</taxon>
        <taxon>Ascomycota</taxon>
        <taxon>Pezizomycotina</taxon>
        <taxon>Sordariomycetes</taxon>
        <taxon>Hypocreomycetidae</taxon>
        <taxon>Hypocreales</taxon>
        <taxon>Hypocreaceae</taxon>
        <taxon>Trichoderma</taxon>
    </lineage>
</organism>
<evidence type="ECO:0000313" key="3">
    <source>
        <dbReference type="Proteomes" id="UP001273209"/>
    </source>
</evidence>
<feature type="repeat" description="TPR" evidence="1">
    <location>
        <begin position="48"/>
        <end position="81"/>
    </location>
</feature>
<dbReference type="Pfam" id="PF13424">
    <property type="entry name" value="TPR_12"/>
    <property type="match status" value="1"/>
</dbReference>
<name>A0AAE1IH61_9HYPO</name>
<keyword evidence="1" id="KW-0802">TPR repeat</keyword>
<keyword evidence="3" id="KW-1185">Reference proteome</keyword>
<dbReference type="Proteomes" id="UP001273209">
    <property type="component" value="Unassembled WGS sequence"/>
</dbReference>
<dbReference type="InterPro" id="IPR011990">
    <property type="entry name" value="TPR-like_helical_dom_sf"/>
</dbReference>
<protein>
    <recommendedName>
        <fullName evidence="4">MalT-like TPR region domain-containing protein</fullName>
    </recommendedName>
</protein>
<dbReference type="GeneID" id="87916672"/>
<dbReference type="SUPFAM" id="SSF48452">
    <property type="entry name" value="TPR-like"/>
    <property type="match status" value="1"/>
</dbReference>
<dbReference type="PROSITE" id="PS50005">
    <property type="entry name" value="TPR"/>
    <property type="match status" value="1"/>
</dbReference>
<dbReference type="RefSeq" id="XP_062758188.1">
    <property type="nucleotide sequence ID" value="XM_062896767.1"/>
</dbReference>
<accession>A0AAE1IH61</accession>
<dbReference type="EMBL" id="JAWRVG010000007">
    <property type="protein sequence ID" value="KAK4081039.1"/>
    <property type="molecule type" value="Genomic_DNA"/>
</dbReference>
<gene>
    <name evidence="2" type="ORF">Triagg1_2571</name>
</gene>
<comment type="caution">
    <text evidence="2">The sequence shown here is derived from an EMBL/GenBank/DDBJ whole genome shotgun (WGS) entry which is preliminary data.</text>
</comment>
<reference evidence="2" key="1">
    <citation type="submission" date="2023-11" db="EMBL/GenBank/DDBJ databases">
        <title>The genome sequences of three competitors of mushroom-forming fungi.</title>
        <authorList>
            <person name="Beijen E."/>
            <person name="Ohm R.A."/>
        </authorList>
    </citation>
    <scope>NUCLEOTIDE SEQUENCE</scope>
    <source>
        <strain evidence="2">CBS 100526</strain>
    </source>
</reference>
<evidence type="ECO:0000256" key="1">
    <source>
        <dbReference type="PROSITE-ProRule" id="PRU00339"/>
    </source>
</evidence>